<dbReference type="OrthoDB" id="5418945at2"/>
<dbReference type="Proteomes" id="UP000026249">
    <property type="component" value="Unassembled WGS sequence"/>
</dbReference>
<name>A0A037ZMH2_9RHOB</name>
<evidence type="ECO:0008006" key="3">
    <source>
        <dbReference type="Google" id="ProtNLM"/>
    </source>
</evidence>
<evidence type="ECO:0000313" key="1">
    <source>
        <dbReference type="EMBL" id="KAJ56752.1"/>
    </source>
</evidence>
<evidence type="ECO:0000313" key="2">
    <source>
        <dbReference type="Proteomes" id="UP000026249"/>
    </source>
</evidence>
<organism evidence="1 2">
    <name type="scientific">Actibacterium mucosum KCTC 23349</name>
    <dbReference type="NCBI Taxonomy" id="1454373"/>
    <lineage>
        <taxon>Bacteria</taxon>
        <taxon>Pseudomonadati</taxon>
        <taxon>Pseudomonadota</taxon>
        <taxon>Alphaproteobacteria</taxon>
        <taxon>Rhodobacterales</taxon>
        <taxon>Roseobacteraceae</taxon>
        <taxon>Actibacterium</taxon>
    </lineage>
</organism>
<dbReference type="EMBL" id="JFKE01000002">
    <property type="protein sequence ID" value="KAJ56752.1"/>
    <property type="molecule type" value="Genomic_DNA"/>
</dbReference>
<accession>A0A037ZMH2</accession>
<dbReference type="AlphaFoldDB" id="A0A037ZMH2"/>
<comment type="caution">
    <text evidence="1">The sequence shown here is derived from an EMBL/GenBank/DDBJ whole genome shotgun (WGS) entry which is preliminary data.</text>
</comment>
<dbReference type="STRING" id="1454373.ACMU_07385"/>
<keyword evidence="2" id="KW-1185">Reference proteome</keyword>
<proteinExistence type="predicted"/>
<sequence length="362" mass="39131">MNRSIIGLIILLVVAGLAAGISFLDLSSLTRQVERRDPVEVSIFYGGEKSALLKNPQVAEIIENRYKITLNASKAGSVEMVTTLDSTGRHCLWPSNMVAVELARLSGKPVKSDETIFNSPIVFYAWSDVADALTSAGVVAKRNDGFLTADVQALGKLIEDGARWKEDLGLNIYGPFKVFSTHPAKSNSGNIWSGLLATVLNGGDVPTEESLPTLLPRIEDYFAAMGHMEASSGDIFENFLKQGMGARPIIVGYENQLVEFLNENANFADLIKSKIRVIYPEPTVFASHPLISLSPVCDRLKEALIDPDLQAIAWAQHGFRTGLIGVENDPSEIKAAALPDTVSLVVPMPAAGVMQRVIAAVR</sequence>
<reference evidence="1 2" key="1">
    <citation type="submission" date="2014-03" db="EMBL/GenBank/DDBJ databases">
        <title>Draft Genome Sequence of Actibacterium mucosum KCTC 23349, a Marine Alphaproteobacterium with Complex Ionic Requirements Isolated from Mediterranean Seawater at Malvarrosa Beach, Valencia, Spain.</title>
        <authorList>
            <person name="Arahal D.R."/>
            <person name="Shao Z."/>
            <person name="Lai Q."/>
            <person name="Pujalte M.J."/>
        </authorList>
    </citation>
    <scope>NUCLEOTIDE SEQUENCE [LARGE SCALE GENOMIC DNA]</scope>
    <source>
        <strain evidence="1 2">KCTC 23349</strain>
    </source>
</reference>
<dbReference type="RefSeq" id="WP_051588005.1">
    <property type="nucleotide sequence ID" value="NZ_JFKE01000002.1"/>
</dbReference>
<protein>
    <recommendedName>
        <fullName evidence="3">Extracellular solute-binding protein</fullName>
    </recommendedName>
</protein>
<gene>
    <name evidence="1" type="ORF">ACMU_07385</name>
</gene>